<dbReference type="Gene3D" id="3.30.750.24">
    <property type="entry name" value="STAS domain"/>
    <property type="match status" value="1"/>
</dbReference>
<evidence type="ECO:0000313" key="5">
    <source>
        <dbReference type="Proteomes" id="UP000318017"/>
    </source>
</evidence>
<evidence type="ECO:0000313" key="4">
    <source>
        <dbReference type="EMBL" id="QDV24996.1"/>
    </source>
</evidence>
<organism evidence="4 5">
    <name type="scientific">Aureliella helgolandensis</name>
    <dbReference type="NCBI Taxonomy" id="2527968"/>
    <lineage>
        <taxon>Bacteria</taxon>
        <taxon>Pseudomonadati</taxon>
        <taxon>Planctomycetota</taxon>
        <taxon>Planctomycetia</taxon>
        <taxon>Pirellulales</taxon>
        <taxon>Pirellulaceae</taxon>
        <taxon>Aureliella</taxon>
    </lineage>
</organism>
<dbReference type="RefSeq" id="WP_145079488.1">
    <property type="nucleotide sequence ID" value="NZ_CP036298.1"/>
</dbReference>
<evidence type="ECO:0000259" key="3">
    <source>
        <dbReference type="PROSITE" id="PS50801"/>
    </source>
</evidence>
<protein>
    <recommendedName>
        <fullName evidence="2">Anti-sigma factor antagonist</fullName>
    </recommendedName>
</protein>
<dbReference type="KEGG" id="ahel:Q31a_33180"/>
<comment type="similarity">
    <text evidence="1 2">Belongs to the anti-sigma-factor antagonist family.</text>
</comment>
<sequence>MAERQRIAVQIIGEMAVVRFADKKIIDSSNIEDMGDEMLSIVTGDHIKHVLLNFDGVEFMSSAALNKLINMDREVKKVGGVLRLCNLRAEILEVFTLTRLNRVFDIRKTESEALKAFGVTV</sequence>
<evidence type="ECO:0000256" key="2">
    <source>
        <dbReference type="RuleBase" id="RU003749"/>
    </source>
</evidence>
<keyword evidence="5" id="KW-1185">Reference proteome</keyword>
<dbReference type="PROSITE" id="PS50801">
    <property type="entry name" value="STAS"/>
    <property type="match status" value="1"/>
</dbReference>
<dbReference type="EMBL" id="CP036298">
    <property type="protein sequence ID" value="QDV24996.1"/>
    <property type="molecule type" value="Genomic_DNA"/>
</dbReference>
<proteinExistence type="inferred from homology"/>
<dbReference type="Pfam" id="PF01740">
    <property type="entry name" value="STAS"/>
    <property type="match status" value="1"/>
</dbReference>
<reference evidence="4 5" key="1">
    <citation type="submission" date="2019-02" db="EMBL/GenBank/DDBJ databases">
        <title>Deep-cultivation of Planctomycetes and their phenomic and genomic characterization uncovers novel biology.</title>
        <authorList>
            <person name="Wiegand S."/>
            <person name="Jogler M."/>
            <person name="Boedeker C."/>
            <person name="Pinto D."/>
            <person name="Vollmers J."/>
            <person name="Rivas-Marin E."/>
            <person name="Kohn T."/>
            <person name="Peeters S.H."/>
            <person name="Heuer A."/>
            <person name="Rast P."/>
            <person name="Oberbeckmann S."/>
            <person name="Bunk B."/>
            <person name="Jeske O."/>
            <person name="Meyerdierks A."/>
            <person name="Storesund J.E."/>
            <person name="Kallscheuer N."/>
            <person name="Luecker S."/>
            <person name="Lage O.M."/>
            <person name="Pohl T."/>
            <person name="Merkel B.J."/>
            <person name="Hornburger P."/>
            <person name="Mueller R.-W."/>
            <person name="Bruemmer F."/>
            <person name="Labrenz M."/>
            <person name="Spormann A.M."/>
            <person name="Op den Camp H."/>
            <person name="Overmann J."/>
            <person name="Amann R."/>
            <person name="Jetten M.S.M."/>
            <person name="Mascher T."/>
            <person name="Medema M.H."/>
            <person name="Devos D.P."/>
            <person name="Kaster A.-K."/>
            <person name="Ovreas L."/>
            <person name="Rohde M."/>
            <person name="Galperin M.Y."/>
            <person name="Jogler C."/>
        </authorList>
    </citation>
    <scope>NUCLEOTIDE SEQUENCE [LARGE SCALE GENOMIC DNA]</scope>
    <source>
        <strain evidence="4 5">Q31a</strain>
    </source>
</reference>
<dbReference type="Proteomes" id="UP000318017">
    <property type="component" value="Chromosome"/>
</dbReference>
<dbReference type="AlphaFoldDB" id="A0A518G8T2"/>
<dbReference type="NCBIfam" id="TIGR00377">
    <property type="entry name" value="ant_ant_sig"/>
    <property type="match status" value="1"/>
</dbReference>
<dbReference type="GO" id="GO:0043856">
    <property type="term" value="F:anti-sigma factor antagonist activity"/>
    <property type="evidence" value="ECO:0007669"/>
    <property type="project" value="InterPro"/>
</dbReference>
<feature type="domain" description="STAS" evidence="3">
    <location>
        <begin position="26"/>
        <end position="117"/>
    </location>
</feature>
<gene>
    <name evidence="4" type="primary">spoIIAA</name>
    <name evidence="4" type="ORF">Q31a_33180</name>
</gene>
<dbReference type="InterPro" id="IPR036513">
    <property type="entry name" value="STAS_dom_sf"/>
</dbReference>
<dbReference type="PANTHER" id="PTHR33495">
    <property type="entry name" value="ANTI-SIGMA FACTOR ANTAGONIST TM_1081-RELATED-RELATED"/>
    <property type="match status" value="1"/>
</dbReference>
<dbReference type="SUPFAM" id="SSF52091">
    <property type="entry name" value="SpoIIaa-like"/>
    <property type="match status" value="1"/>
</dbReference>
<name>A0A518G8T2_9BACT</name>
<dbReference type="InterPro" id="IPR002645">
    <property type="entry name" value="STAS_dom"/>
</dbReference>
<dbReference type="InterPro" id="IPR003658">
    <property type="entry name" value="Anti-sigma_ant"/>
</dbReference>
<dbReference type="CDD" id="cd07043">
    <property type="entry name" value="STAS_anti-anti-sigma_factors"/>
    <property type="match status" value="1"/>
</dbReference>
<dbReference type="PANTHER" id="PTHR33495:SF2">
    <property type="entry name" value="ANTI-SIGMA FACTOR ANTAGONIST TM_1081-RELATED"/>
    <property type="match status" value="1"/>
</dbReference>
<dbReference type="OrthoDB" id="287590at2"/>
<accession>A0A518G8T2</accession>
<evidence type="ECO:0000256" key="1">
    <source>
        <dbReference type="ARBA" id="ARBA00009013"/>
    </source>
</evidence>